<proteinExistence type="predicted"/>
<gene>
    <name evidence="1" type="ORF">NM208_g3193</name>
</gene>
<reference evidence="1" key="1">
    <citation type="submission" date="2022-08" db="EMBL/GenBank/DDBJ databases">
        <title>Genome Sequence of Fusarium decemcellulare.</title>
        <authorList>
            <person name="Buettner E."/>
        </authorList>
    </citation>
    <scope>NUCLEOTIDE SEQUENCE</scope>
    <source>
        <strain evidence="1">Babe19</strain>
    </source>
</reference>
<sequence>MTESGPEVPSHFTPADEARGAGAGGINDAPEDDLYSASPASFAPGFDEEESYIPPQSDAGSPMDVEEEAIQAHAWVSFEAHTSGAPDAPNTWTPRPFVISMAESTFQDDVEQLRTMEARVAGLILK</sequence>
<dbReference type="EMBL" id="JANRMS010000208">
    <property type="protein sequence ID" value="KAJ3544170.1"/>
    <property type="molecule type" value="Genomic_DNA"/>
</dbReference>
<evidence type="ECO:0000313" key="1">
    <source>
        <dbReference type="EMBL" id="KAJ3544170.1"/>
    </source>
</evidence>
<dbReference type="Proteomes" id="UP001148629">
    <property type="component" value="Unassembled WGS sequence"/>
</dbReference>
<comment type="caution">
    <text evidence="1">The sequence shown here is derived from an EMBL/GenBank/DDBJ whole genome shotgun (WGS) entry which is preliminary data.</text>
</comment>
<accession>A0ACC1SPW6</accession>
<organism evidence="1 2">
    <name type="scientific">Fusarium decemcellulare</name>
    <dbReference type="NCBI Taxonomy" id="57161"/>
    <lineage>
        <taxon>Eukaryota</taxon>
        <taxon>Fungi</taxon>
        <taxon>Dikarya</taxon>
        <taxon>Ascomycota</taxon>
        <taxon>Pezizomycotina</taxon>
        <taxon>Sordariomycetes</taxon>
        <taxon>Hypocreomycetidae</taxon>
        <taxon>Hypocreales</taxon>
        <taxon>Nectriaceae</taxon>
        <taxon>Fusarium</taxon>
        <taxon>Fusarium decemcellulare species complex</taxon>
    </lineage>
</organism>
<name>A0ACC1SPW6_9HYPO</name>
<protein>
    <submittedName>
        <fullName evidence="1">Uncharacterized protein</fullName>
    </submittedName>
</protein>
<keyword evidence="2" id="KW-1185">Reference proteome</keyword>
<evidence type="ECO:0000313" key="2">
    <source>
        <dbReference type="Proteomes" id="UP001148629"/>
    </source>
</evidence>